<sequence>GCLQGRPKLVVRRDRSLGGKEVLEPSSWWSASLPRQSLEVALMALKALGNVVTTDLLRISSCRRKVDPCAGPEKLMRSSLALESLQLTKLFE</sequence>
<feature type="non-terminal residue" evidence="1">
    <location>
        <position position="1"/>
    </location>
</feature>
<organism evidence="1 2">
    <name type="scientific">Brassica rapa subsp. trilocularis</name>
    <dbReference type="NCBI Taxonomy" id="1813537"/>
    <lineage>
        <taxon>Eukaryota</taxon>
        <taxon>Viridiplantae</taxon>
        <taxon>Streptophyta</taxon>
        <taxon>Embryophyta</taxon>
        <taxon>Tracheophyta</taxon>
        <taxon>Spermatophyta</taxon>
        <taxon>Magnoliopsida</taxon>
        <taxon>eudicotyledons</taxon>
        <taxon>Gunneridae</taxon>
        <taxon>Pentapetalae</taxon>
        <taxon>rosids</taxon>
        <taxon>malvids</taxon>
        <taxon>Brassicales</taxon>
        <taxon>Brassicaceae</taxon>
        <taxon>Brassiceae</taxon>
        <taxon>Brassica</taxon>
    </lineage>
</organism>
<accession>A0ABQ7LS34</accession>
<gene>
    <name evidence="1" type="primary">A08p018880.1_BraROA</name>
    <name evidence="1" type="ORF">IGI04_030911</name>
</gene>
<name>A0ABQ7LS34_BRACM</name>
<protein>
    <submittedName>
        <fullName evidence="1">Uncharacterized protein</fullName>
    </submittedName>
</protein>
<evidence type="ECO:0000313" key="2">
    <source>
        <dbReference type="Proteomes" id="UP000823674"/>
    </source>
</evidence>
<keyword evidence="2" id="KW-1185">Reference proteome</keyword>
<comment type="caution">
    <text evidence="1">The sequence shown here is derived from an EMBL/GenBank/DDBJ whole genome shotgun (WGS) entry which is preliminary data.</text>
</comment>
<dbReference type="EMBL" id="JADBGQ010000007">
    <property type="protein sequence ID" value="KAG5389370.1"/>
    <property type="molecule type" value="Genomic_DNA"/>
</dbReference>
<reference evidence="1 2" key="1">
    <citation type="submission" date="2021-03" db="EMBL/GenBank/DDBJ databases">
        <authorList>
            <person name="King G.J."/>
            <person name="Bancroft I."/>
            <person name="Baten A."/>
            <person name="Bloomfield J."/>
            <person name="Borpatragohain P."/>
            <person name="He Z."/>
            <person name="Irish N."/>
            <person name="Irwin J."/>
            <person name="Liu K."/>
            <person name="Mauleon R.P."/>
            <person name="Moore J."/>
            <person name="Morris R."/>
            <person name="Ostergaard L."/>
            <person name="Wang B."/>
            <person name="Wells R."/>
        </authorList>
    </citation>
    <scope>NUCLEOTIDE SEQUENCE [LARGE SCALE GENOMIC DNA]</scope>
    <source>
        <strain evidence="1">R-o-18</strain>
        <tissue evidence="1">Leaf</tissue>
    </source>
</reference>
<proteinExistence type="predicted"/>
<evidence type="ECO:0000313" key="1">
    <source>
        <dbReference type="EMBL" id="KAG5389370.1"/>
    </source>
</evidence>
<dbReference type="Proteomes" id="UP000823674">
    <property type="component" value="Chromosome A08"/>
</dbReference>